<sequence>MQMALAMTDSLLKGRQIKVHSFAYNATEKRTNRPGISTTNRPPRGRGYRGRGGFGGAPPGYIIKYVPVGGYRPRGARGLR</sequence>
<name>A0A3P7IU48_STRVU</name>
<keyword evidence="3" id="KW-1185">Reference proteome</keyword>
<evidence type="ECO:0000313" key="3">
    <source>
        <dbReference type="Proteomes" id="UP000270094"/>
    </source>
</evidence>
<dbReference type="AlphaFoldDB" id="A0A3P7IU48"/>
<dbReference type="EMBL" id="UYYB01010905">
    <property type="protein sequence ID" value="VDM69044.1"/>
    <property type="molecule type" value="Genomic_DNA"/>
</dbReference>
<dbReference type="Proteomes" id="UP000270094">
    <property type="component" value="Unassembled WGS sequence"/>
</dbReference>
<organism evidence="2 3">
    <name type="scientific">Strongylus vulgaris</name>
    <name type="common">Blood worm</name>
    <dbReference type="NCBI Taxonomy" id="40348"/>
    <lineage>
        <taxon>Eukaryota</taxon>
        <taxon>Metazoa</taxon>
        <taxon>Ecdysozoa</taxon>
        <taxon>Nematoda</taxon>
        <taxon>Chromadorea</taxon>
        <taxon>Rhabditida</taxon>
        <taxon>Rhabditina</taxon>
        <taxon>Rhabditomorpha</taxon>
        <taxon>Strongyloidea</taxon>
        <taxon>Strongylidae</taxon>
        <taxon>Strongylus</taxon>
    </lineage>
</organism>
<protein>
    <submittedName>
        <fullName evidence="2">Uncharacterized protein</fullName>
    </submittedName>
</protein>
<evidence type="ECO:0000313" key="2">
    <source>
        <dbReference type="EMBL" id="VDM69044.1"/>
    </source>
</evidence>
<evidence type="ECO:0000256" key="1">
    <source>
        <dbReference type="SAM" id="MobiDB-lite"/>
    </source>
</evidence>
<dbReference type="OrthoDB" id="5871483at2759"/>
<reference evidence="2 3" key="1">
    <citation type="submission" date="2018-11" db="EMBL/GenBank/DDBJ databases">
        <authorList>
            <consortium name="Pathogen Informatics"/>
        </authorList>
    </citation>
    <scope>NUCLEOTIDE SEQUENCE [LARGE SCALE GENOMIC DNA]</scope>
</reference>
<proteinExistence type="predicted"/>
<gene>
    <name evidence="2" type="ORF">SVUK_LOCUS4042</name>
</gene>
<feature type="region of interest" description="Disordered" evidence="1">
    <location>
        <begin position="28"/>
        <end position="56"/>
    </location>
</feature>
<accession>A0A3P7IU48</accession>